<evidence type="ECO:0000256" key="2">
    <source>
        <dbReference type="ARBA" id="ARBA00022654"/>
    </source>
</evidence>
<dbReference type="EMBL" id="CP151108">
    <property type="protein sequence ID" value="WZF29903.1"/>
    <property type="molecule type" value="Genomic_DNA"/>
</dbReference>
<evidence type="ECO:0000256" key="4">
    <source>
        <dbReference type="ARBA" id="ARBA00022692"/>
    </source>
</evidence>
<protein>
    <submittedName>
        <fullName evidence="9">Accessory gene regulator B family protein</fullName>
    </submittedName>
</protein>
<keyword evidence="10" id="KW-1185">Reference proteome</keyword>
<accession>A0ABZ2VL85</accession>
<name>A0ABZ2VL85_9BACI</name>
<keyword evidence="6 8" id="KW-1133">Transmembrane helix</keyword>
<feature type="transmembrane region" description="Helical" evidence="8">
    <location>
        <begin position="81"/>
        <end position="99"/>
    </location>
</feature>
<feature type="transmembrane region" description="Helical" evidence="8">
    <location>
        <begin position="44"/>
        <end position="69"/>
    </location>
</feature>
<evidence type="ECO:0000256" key="8">
    <source>
        <dbReference type="SAM" id="Phobius"/>
    </source>
</evidence>
<evidence type="ECO:0000313" key="10">
    <source>
        <dbReference type="Proteomes" id="UP001485505"/>
    </source>
</evidence>
<dbReference type="InterPro" id="IPR006741">
    <property type="entry name" value="AgrB"/>
</dbReference>
<reference evidence="9 10" key="1">
    <citation type="submission" date="2024-04" db="EMBL/GenBank/DDBJ databases">
        <title>Complete genome sequence of Bacillus mobilis strains derived from soil.</title>
        <authorList>
            <person name="Jung H."/>
            <person name="Choi S."/>
            <person name="Kim Y."/>
            <person name="Han J.A."/>
            <person name="Kim E.Y."/>
            <person name="Lee H.-S."/>
        </authorList>
    </citation>
    <scope>NUCLEOTIDE SEQUENCE [LARGE SCALE GENOMIC DNA]</scope>
    <source>
        <strain evidence="9 10">IMGN7</strain>
    </source>
</reference>
<dbReference type="SMART" id="SM00793">
    <property type="entry name" value="AgrB"/>
    <property type="match status" value="1"/>
</dbReference>
<evidence type="ECO:0000256" key="1">
    <source>
        <dbReference type="ARBA" id="ARBA00022475"/>
    </source>
</evidence>
<dbReference type="RefSeq" id="WP_341518394.1">
    <property type="nucleotide sequence ID" value="NZ_CP151108.1"/>
</dbReference>
<keyword evidence="7 8" id="KW-0472">Membrane</keyword>
<keyword evidence="5" id="KW-0378">Hydrolase</keyword>
<evidence type="ECO:0000313" key="9">
    <source>
        <dbReference type="EMBL" id="WZF29903.1"/>
    </source>
</evidence>
<dbReference type="Pfam" id="PF04647">
    <property type="entry name" value="AgrB"/>
    <property type="match status" value="1"/>
</dbReference>
<evidence type="ECO:0000256" key="3">
    <source>
        <dbReference type="ARBA" id="ARBA00022670"/>
    </source>
</evidence>
<proteinExistence type="predicted"/>
<organism evidence="9 10">
    <name type="scientific">Bacillus paramobilis</name>
    <dbReference type="NCBI Taxonomy" id="2817477"/>
    <lineage>
        <taxon>Bacteria</taxon>
        <taxon>Bacillati</taxon>
        <taxon>Bacillota</taxon>
        <taxon>Bacilli</taxon>
        <taxon>Bacillales</taxon>
        <taxon>Bacillaceae</taxon>
        <taxon>Bacillus</taxon>
        <taxon>Bacillus cereus group</taxon>
    </lineage>
</organism>
<keyword evidence="1" id="KW-1003">Cell membrane</keyword>
<evidence type="ECO:0000256" key="7">
    <source>
        <dbReference type="ARBA" id="ARBA00023136"/>
    </source>
</evidence>
<keyword evidence="2" id="KW-0673">Quorum sensing</keyword>
<sequence length="196" mass="22228">MIEKFATNLFQRLVNTSDLQYDRIKYLKCKYAMEFLVLNISKLFIVYIFAYTLGIMLEVVVFHISFMSIRIYAFGAHANNNLYCTIITVSLFIGAPLLINQILIISKLSLALLFLLNFVIIFKYAPACTGYQMYDDDERILLRNRAIRINFCLAMVSLLLPSLYFGNLIGVGAFLGAAMLLPLTSHVLNGKKRGVA</sequence>
<keyword evidence="3" id="KW-0645">Protease</keyword>
<feature type="transmembrane region" description="Helical" evidence="8">
    <location>
        <begin position="146"/>
        <end position="165"/>
    </location>
</feature>
<evidence type="ECO:0000256" key="5">
    <source>
        <dbReference type="ARBA" id="ARBA00022801"/>
    </source>
</evidence>
<feature type="transmembrane region" description="Helical" evidence="8">
    <location>
        <begin position="171"/>
        <end position="188"/>
    </location>
</feature>
<feature type="transmembrane region" description="Helical" evidence="8">
    <location>
        <begin position="105"/>
        <end position="125"/>
    </location>
</feature>
<dbReference type="Proteomes" id="UP001485505">
    <property type="component" value="Chromosome"/>
</dbReference>
<gene>
    <name evidence="9" type="ORF">AABL52_21785</name>
</gene>
<evidence type="ECO:0000256" key="6">
    <source>
        <dbReference type="ARBA" id="ARBA00022989"/>
    </source>
</evidence>
<keyword evidence="4 8" id="KW-0812">Transmembrane</keyword>